<accession>A0A3P7LBJ7</accession>
<dbReference type="EMBL" id="UYRU01059491">
    <property type="protein sequence ID" value="VDN14505.1"/>
    <property type="molecule type" value="Genomic_DNA"/>
</dbReference>
<feature type="compositionally biased region" description="Basic residues" evidence="1">
    <location>
        <begin position="104"/>
        <end position="118"/>
    </location>
</feature>
<protein>
    <submittedName>
        <fullName evidence="2">Uncharacterized protein</fullName>
    </submittedName>
</protein>
<dbReference type="AlphaFoldDB" id="A0A3P7LBJ7"/>
<evidence type="ECO:0000313" key="2">
    <source>
        <dbReference type="EMBL" id="VDN14505.1"/>
    </source>
</evidence>
<sequence>MHDSESGLFDSVQVDGGEESAKFDCLACPPPFLPRQPTFLANSKAPPIQFPRPPSSSIQIAIKSPRQPNSAPPPPLYRKRRPPHLNRWFAGMVEEANSGDIEKKKRTKKKKKKKKKIRSLGQHFYSFAVSTSVADSSSDT</sequence>
<keyword evidence="3" id="KW-1185">Reference proteome</keyword>
<organism evidence="2 3">
    <name type="scientific">Dibothriocephalus latus</name>
    <name type="common">Fish tapeworm</name>
    <name type="synonym">Diphyllobothrium latum</name>
    <dbReference type="NCBI Taxonomy" id="60516"/>
    <lineage>
        <taxon>Eukaryota</taxon>
        <taxon>Metazoa</taxon>
        <taxon>Spiralia</taxon>
        <taxon>Lophotrochozoa</taxon>
        <taxon>Platyhelminthes</taxon>
        <taxon>Cestoda</taxon>
        <taxon>Eucestoda</taxon>
        <taxon>Diphyllobothriidea</taxon>
        <taxon>Diphyllobothriidae</taxon>
        <taxon>Dibothriocephalus</taxon>
    </lineage>
</organism>
<gene>
    <name evidence="2" type="ORF">DILT_LOCUS10336</name>
</gene>
<reference evidence="2 3" key="1">
    <citation type="submission" date="2018-11" db="EMBL/GenBank/DDBJ databases">
        <authorList>
            <consortium name="Pathogen Informatics"/>
        </authorList>
    </citation>
    <scope>NUCLEOTIDE SEQUENCE [LARGE SCALE GENOMIC DNA]</scope>
</reference>
<dbReference type="Proteomes" id="UP000281553">
    <property type="component" value="Unassembled WGS sequence"/>
</dbReference>
<feature type="region of interest" description="Disordered" evidence="1">
    <location>
        <begin position="38"/>
        <end position="82"/>
    </location>
</feature>
<evidence type="ECO:0000313" key="3">
    <source>
        <dbReference type="Proteomes" id="UP000281553"/>
    </source>
</evidence>
<evidence type="ECO:0000256" key="1">
    <source>
        <dbReference type="SAM" id="MobiDB-lite"/>
    </source>
</evidence>
<proteinExistence type="predicted"/>
<feature type="region of interest" description="Disordered" evidence="1">
    <location>
        <begin position="98"/>
        <end position="118"/>
    </location>
</feature>
<name>A0A3P7LBJ7_DIBLA</name>